<keyword evidence="2" id="KW-0547">Nucleotide-binding</keyword>
<dbReference type="PANTHER" id="PTHR45655">
    <property type="entry name" value="GUANYLATE CYCLASE SOLUBLE SUBUNIT BETA-2"/>
    <property type="match status" value="1"/>
</dbReference>
<gene>
    <name evidence="7" type="ORF">DSTB1V02_LOCUS3025</name>
</gene>
<dbReference type="GO" id="GO:0008074">
    <property type="term" value="C:guanylate cyclase complex, soluble"/>
    <property type="evidence" value="ECO:0007669"/>
    <property type="project" value="TreeGrafter"/>
</dbReference>
<accession>A0A7R8X580</accession>
<dbReference type="InterPro" id="IPR042463">
    <property type="entry name" value="HNOB_dom_associated_sf"/>
</dbReference>
<comment type="similarity">
    <text evidence="5">Belongs to the adenylyl cyclase class-4/guanylyl cyclase family.</text>
</comment>
<dbReference type="EMBL" id="LR899883">
    <property type="protein sequence ID" value="CAD7243090.1"/>
    <property type="molecule type" value="Genomic_DNA"/>
</dbReference>
<name>A0A7R8X580_9CRUS</name>
<evidence type="ECO:0000259" key="6">
    <source>
        <dbReference type="PROSITE" id="PS50125"/>
    </source>
</evidence>
<dbReference type="CDD" id="cd07302">
    <property type="entry name" value="CHD"/>
    <property type="match status" value="1"/>
</dbReference>
<dbReference type="AlphaFoldDB" id="A0A7R8X580"/>
<dbReference type="Pfam" id="PF00211">
    <property type="entry name" value="Guanylate_cyc"/>
    <property type="match status" value="1"/>
</dbReference>
<organism evidence="7">
    <name type="scientific">Darwinula stevensoni</name>
    <dbReference type="NCBI Taxonomy" id="69355"/>
    <lineage>
        <taxon>Eukaryota</taxon>
        <taxon>Metazoa</taxon>
        <taxon>Ecdysozoa</taxon>
        <taxon>Arthropoda</taxon>
        <taxon>Crustacea</taxon>
        <taxon>Oligostraca</taxon>
        <taxon>Ostracoda</taxon>
        <taxon>Podocopa</taxon>
        <taxon>Podocopida</taxon>
        <taxon>Darwinulocopina</taxon>
        <taxon>Darwinuloidea</taxon>
        <taxon>Darwinulidae</taxon>
        <taxon>Darwinula</taxon>
    </lineage>
</organism>
<dbReference type="FunFam" id="3.30.70.1230:FF:000030">
    <property type="entry name" value="Si:ch211-215j19.12"/>
    <property type="match status" value="1"/>
</dbReference>
<evidence type="ECO:0000313" key="8">
    <source>
        <dbReference type="Proteomes" id="UP000677054"/>
    </source>
</evidence>
<dbReference type="Gene3D" id="6.10.250.780">
    <property type="match status" value="1"/>
</dbReference>
<keyword evidence="3 5" id="KW-0456">Lyase</keyword>
<evidence type="ECO:0000313" key="7">
    <source>
        <dbReference type="EMBL" id="CAD7243090.1"/>
    </source>
</evidence>
<dbReference type="PROSITE" id="PS50125">
    <property type="entry name" value="GUANYLATE_CYCLASE_2"/>
    <property type="match status" value="1"/>
</dbReference>
<keyword evidence="8" id="KW-1185">Reference proteome</keyword>
<evidence type="ECO:0000256" key="2">
    <source>
        <dbReference type="ARBA" id="ARBA00022741"/>
    </source>
</evidence>
<evidence type="ECO:0000256" key="4">
    <source>
        <dbReference type="ARBA" id="ARBA00023293"/>
    </source>
</evidence>
<dbReference type="Proteomes" id="UP000677054">
    <property type="component" value="Unassembled WGS sequence"/>
</dbReference>
<dbReference type="InterPro" id="IPR029787">
    <property type="entry name" value="Nucleotide_cyclase"/>
</dbReference>
<dbReference type="OrthoDB" id="1890790at2759"/>
<dbReference type="GO" id="GO:0004383">
    <property type="term" value="F:guanylate cyclase activity"/>
    <property type="evidence" value="ECO:0007669"/>
    <property type="project" value="UniProtKB-EC"/>
</dbReference>
<dbReference type="InterPro" id="IPR011645">
    <property type="entry name" value="HNOB_dom_associated"/>
</dbReference>
<feature type="domain" description="Guanylate cyclase" evidence="6">
    <location>
        <begin position="155"/>
        <end position="277"/>
    </location>
</feature>
<protein>
    <recommendedName>
        <fullName evidence="1">guanylate cyclase</fullName>
        <ecNumber evidence="1">4.6.1.2</ecNumber>
    </recommendedName>
</protein>
<dbReference type="Pfam" id="PF07701">
    <property type="entry name" value="HNOBA"/>
    <property type="match status" value="1"/>
</dbReference>
<dbReference type="GO" id="GO:0000166">
    <property type="term" value="F:nucleotide binding"/>
    <property type="evidence" value="ECO:0007669"/>
    <property type="project" value="UniProtKB-KW"/>
</dbReference>
<dbReference type="InterPro" id="IPR018297">
    <property type="entry name" value="A/G_cyclase_CS"/>
</dbReference>
<evidence type="ECO:0000256" key="1">
    <source>
        <dbReference type="ARBA" id="ARBA00012202"/>
    </source>
</evidence>
<dbReference type="EMBL" id="CAJPEV010000366">
    <property type="protein sequence ID" value="CAG0884509.1"/>
    <property type="molecule type" value="Genomic_DNA"/>
</dbReference>
<reference evidence="7" key="1">
    <citation type="submission" date="2020-11" db="EMBL/GenBank/DDBJ databases">
        <authorList>
            <person name="Tran Van P."/>
        </authorList>
    </citation>
    <scope>NUCLEOTIDE SEQUENCE</scope>
</reference>
<dbReference type="InterPro" id="IPR001054">
    <property type="entry name" value="A/G_cyclase"/>
</dbReference>
<dbReference type="PANTHER" id="PTHR45655:SF5">
    <property type="entry name" value="SOLUBLE GUANYLATE CYCLASE 89DA-RELATED"/>
    <property type="match status" value="1"/>
</dbReference>
<dbReference type="PROSITE" id="PS00452">
    <property type="entry name" value="GUANYLATE_CYCLASE_1"/>
    <property type="match status" value="1"/>
</dbReference>
<evidence type="ECO:0000256" key="5">
    <source>
        <dbReference type="RuleBase" id="RU000405"/>
    </source>
</evidence>
<dbReference type="GO" id="GO:0019934">
    <property type="term" value="P:cGMP-mediated signaling"/>
    <property type="evidence" value="ECO:0007669"/>
    <property type="project" value="TreeGrafter"/>
</dbReference>
<dbReference type="EC" id="4.6.1.2" evidence="1"/>
<keyword evidence="4" id="KW-0141">cGMP biosynthesis</keyword>
<dbReference type="GO" id="GO:0070482">
    <property type="term" value="P:response to oxygen levels"/>
    <property type="evidence" value="ECO:0007669"/>
    <property type="project" value="TreeGrafter"/>
</dbReference>
<sequence>MIIKALDVAHIRPSNHIHIQEDDGDGNEKSSLLLRGQMRFINEWDAITFLCMPLIGDLQELQELGLYLTDLSMHDLSREMVLAGWQHNSRLEVSYEKQEERSARLEESLNLLDQWKQRSDELLYSMIPQSVADKLRNGDDPINTCQSFDAVTVMFLELLLLTEESPMEMVTCMNTVFSLLDTITDEHNVYKVETVGQVYMVVAGAPERSEHHAGSIARVSQAMIKEFLKLKRSTQGYENVNIRIGFSSGAVVAGVVGLKMPRYCLFGDTVNTASRMESTCLPGKIHVSESSRHLLQQEGGFTLTFRGKITVKGKGEMNTYWLSEE</sequence>
<evidence type="ECO:0000256" key="3">
    <source>
        <dbReference type="ARBA" id="ARBA00023239"/>
    </source>
</evidence>
<dbReference type="SUPFAM" id="SSF55073">
    <property type="entry name" value="Nucleotide cyclase"/>
    <property type="match status" value="1"/>
</dbReference>
<dbReference type="Gene3D" id="3.30.70.1230">
    <property type="entry name" value="Nucleotide cyclase"/>
    <property type="match status" value="1"/>
</dbReference>
<dbReference type="Gene3D" id="3.30.450.260">
    <property type="entry name" value="Haem NO binding associated domain"/>
    <property type="match status" value="1"/>
</dbReference>
<dbReference type="SMART" id="SM00044">
    <property type="entry name" value="CYCc"/>
    <property type="match status" value="1"/>
</dbReference>
<proteinExistence type="inferred from homology"/>